<accession>A0ABS5V6W7</accession>
<dbReference type="EMBL" id="JAHEPS010000008">
    <property type="protein sequence ID" value="MBT1446172.1"/>
    <property type="molecule type" value="Genomic_DNA"/>
</dbReference>
<protein>
    <submittedName>
        <fullName evidence="3">DUF2541 family protein</fullName>
    </submittedName>
</protein>
<evidence type="ECO:0000256" key="1">
    <source>
        <dbReference type="ARBA" id="ARBA00022729"/>
    </source>
</evidence>
<evidence type="ECO:0000313" key="4">
    <source>
        <dbReference type="Proteomes" id="UP001195903"/>
    </source>
</evidence>
<keyword evidence="1 2" id="KW-0732">Signal</keyword>
<feature type="signal peptide" evidence="2">
    <location>
        <begin position="1"/>
        <end position="23"/>
    </location>
</feature>
<evidence type="ECO:0000256" key="2">
    <source>
        <dbReference type="SAM" id="SignalP"/>
    </source>
</evidence>
<name>A0ABS5V6W7_9GAMM</name>
<evidence type="ECO:0000313" key="3">
    <source>
        <dbReference type="EMBL" id="MBT1446172.1"/>
    </source>
</evidence>
<organism evidence="3 4">
    <name type="scientific">Shewanella jiangmenensis</name>
    <dbReference type="NCBI Taxonomy" id="2837387"/>
    <lineage>
        <taxon>Bacteria</taxon>
        <taxon>Pseudomonadati</taxon>
        <taxon>Pseudomonadota</taxon>
        <taxon>Gammaproteobacteria</taxon>
        <taxon>Alteromonadales</taxon>
        <taxon>Shewanellaceae</taxon>
        <taxon>Shewanella</taxon>
    </lineage>
</organism>
<dbReference type="InterPro" id="IPR020240">
    <property type="entry name" value="UPF0412_YaaI"/>
</dbReference>
<dbReference type="Pfam" id="PF10807">
    <property type="entry name" value="DUF2541"/>
    <property type="match status" value="1"/>
</dbReference>
<dbReference type="RefSeq" id="WP_214508366.1">
    <property type="nucleotide sequence ID" value="NZ_JAHEPS010000008.1"/>
</dbReference>
<feature type="chain" id="PRO_5045128717" evidence="2">
    <location>
        <begin position="24"/>
        <end position="128"/>
    </location>
</feature>
<proteinExistence type="predicted"/>
<keyword evidence="4" id="KW-1185">Reference proteome</keyword>
<comment type="caution">
    <text evidence="3">The sequence shown here is derived from an EMBL/GenBank/DDBJ whole genome shotgun (WGS) entry which is preliminary data.</text>
</comment>
<dbReference type="Proteomes" id="UP001195903">
    <property type="component" value="Unassembled WGS sequence"/>
</dbReference>
<gene>
    <name evidence="3" type="ORF">KJI95_16870</name>
</gene>
<reference evidence="3 4" key="1">
    <citation type="submission" date="2021-05" db="EMBL/GenBank/DDBJ databases">
        <title>Shewanella sp. JM162201.</title>
        <authorList>
            <person name="Xu S."/>
            <person name="Li A."/>
        </authorList>
    </citation>
    <scope>NUCLEOTIDE SEQUENCE [LARGE SCALE GENOMIC DNA]</scope>
    <source>
        <strain evidence="3 4">JM162201</strain>
    </source>
</reference>
<sequence length="128" mass="14520">MIRTFLGGFAAFGLLCSSVAAQADDITLGRTILLEHSNHGAEIPLIICRKTDAVKIRAERDLHLRKAVFTFRNGETRTIQFQRKLKKGETTDWRKFSYRRCVKHIEVFGEAKDGTAGVKVLGRERDKD</sequence>